<accession>A0A9N8DEM3</accession>
<name>A0A9N8DEM3_9STRA</name>
<keyword evidence="2" id="KW-1185">Reference proteome</keyword>
<proteinExistence type="predicted"/>
<evidence type="ECO:0000313" key="2">
    <source>
        <dbReference type="Proteomes" id="UP001153069"/>
    </source>
</evidence>
<sequence length="304" mass="33136">MDMFTDKLRSVKQIGLWDPPWASSISGNATAEDFQPSEHDADWPGPLAIAGSQPFVLNVKDCGQALTYGIYPKSGDGNLQIPIIASRTTGQQTSEGCDVAVDTLALQIDATNKMFHVEILSPQGEGMADYSWVAVTNTTDVIWAISATEMTSFATGVYIWVDGQGRTHVVGLYVDPKESVCNFSEEEGDDSGNADILAGEPEVSLDGSSVFAALPAYTVEALEDPMSPQSLGLAWLEEHPTTDYKEEQDPDVDHWVYEAEGNSCHEDGTFQRLRLFSFDPDTSPLVGTLPREIAFLAQLEELEF</sequence>
<protein>
    <submittedName>
        <fullName evidence="1">Uncharacterized protein</fullName>
    </submittedName>
</protein>
<comment type="caution">
    <text evidence="1">The sequence shown here is derived from an EMBL/GenBank/DDBJ whole genome shotgun (WGS) entry which is preliminary data.</text>
</comment>
<reference evidence="1" key="1">
    <citation type="submission" date="2020-06" db="EMBL/GenBank/DDBJ databases">
        <authorList>
            <consortium name="Plant Systems Biology data submission"/>
        </authorList>
    </citation>
    <scope>NUCLEOTIDE SEQUENCE</scope>
    <source>
        <strain evidence="1">D6</strain>
    </source>
</reference>
<dbReference type="AlphaFoldDB" id="A0A9N8DEM3"/>
<organism evidence="1 2">
    <name type="scientific">Seminavis robusta</name>
    <dbReference type="NCBI Taxonomy" id="568900"/>
    <lineage>
        <taxon>Eukaryota</taxon>
        <taxon>Sar</taxon>
        <taxon>Stramenopiles</taxon>
        <taxon>Ochrophyta</taxon>
        <taxon>Bacillariophyta</taxon>
        <taxon>Bacillariophyceae</taxon>
        <taxon>Bacillariophycidae</taxon>
        <taxon>Naviculales</taxon>
        <taxon>Naviculaceae</taxon>
        <taxon>Seminavis</taxon>
    </lineage>
</organism>
<evidence type="ECO:0000313" key="1">
    <source>
        <dbReference type="EMBL" id="CAB9501382.1"/>
    </source>
</evidence>
<dbReference type="EMBL" id="CAICTM010000106">
    <property type="protein sequence ID" value="CAB9501382.1"/>
    <property type="molecule type" value="Genomic_DNA"/>
</dbReference>
<dbReference type="Proteomes" id="UP001153069">
    <property type="component" value="Unassembled WGS sequence"/>
</dbReference>
<gene>
    <name evidence="1" type="ORF">SEMRO_107_G053830.1</name>
</gene>